<dbReference type="Gene3D" id="1.10.10.160">
    <property type="match status" value="1"/>
</dbReference>
<dbReference type="RefSeq" id="WP_160720333.1">
    <property type="nucleotide sequence ID" value="NZ_SUMG01000006.1"/>
</dbReference>
<evidence type="ECO:0000256" key="1">
    <source>
        <dbReference type="ARBA" id="ARBA00009922"/>
    </source>
</evidence>
<dbReference type="SUPFAM" id="SSF52540">
    <property type="entry name" value="P-loop containing nucleoside triphosphate hydrolases"/>
    <property type="match status" value="1"/>
</dbReference>
<comment type="catalytic activity">
    <reaction evidence="7">
        <text>Couples ATP hydrolysis with the unwinding of duplex DNA by translocating in the 3'-5' direction.</text>
        <dbReference type="EC" id="5.6.2.4"/>
    </reaction>
</comment>
<dbReference type="InterPro" id="IPR000212">
    <property type="entry name" value="DNA_helicase_UvrD/REP"/>
</dbReference>
<dbReference type="Pfam" id="PF13361">
    <property type="entry name" value="UvrD_C"/>
    <property type="match status" value="2"/>
</dbReference>
<comment type="caution">
    <text evidence="12">The sequence shown here is derived from an EMBL/GenBank/DDBJ whole genome shotgun (WGS) entry which is preliminary data.</text>
</comment>
<feature type="binding site" evidence="10">
    <location>
        <begin position="259"/>
        <end position="266"/>
    </location>
    <ligand>
        <name>ATP</name>
        <dbReference type="ChEBI" id="CHEBI:30616"/>
    </ligand>
</feature>
<feature type="domain" description="UvrD-like helicase ATP-binding" evidence="11">
    <location>
        <begin position="238"/>
        <end position="518"/>
    </location>
</feature>
<accession>A0AA43XJZ4</accession>
<comment type="catalytic activity">
    <reaction evidence="9">
        <text>ATP + H2O = ADP + phosphate + H(+)</text>
        <dbReference type="Rhea" id="RHEA:13065"/>
        <dbReference type="ChEBI" id="CHEBI:15377"/>
        <dbReference type="ChEBI" id="CHEBI:15378"/>
        <dbReference type="ChEBI" id="CHEBI:30616"/>
        <dbReference type="ChEBI" id="CHEBI:43474"/>
        <dbReference type="ChEBI" id="CHEBI:456216"/>
        <dbReference type="EC" id="5.6.2.4"/>
    </reaction>
</comment>
<dbReference type="GO" id="GO:0005829">
    <property type="term" value="C:cytosol"/>
    <property type="evidence" value="ECO:0007669"/>
    <property type="project" value="TreeGrafter"/>
</dbReference>
<keyword evidence="6" id="KW-0413">Isomerase</keyword>
<protein>
    <recommendedName>
        <fullName evidence="8">DNA 3'-5' helicase</fullName>
        <ecNumber evidence="8">5.6.2.4</ecNumber>
    </recommendedName>
</protein>
<dbReference type="Gene3D" id="3.40.50.300">
    <property type="entry name" value="P-loop containing nucleotide triphosphate hydrolases"/>
    <property type="match status" value="2"/>
</dbReference>
<evidence type="ECO:0000259" key="11">
    <source>
        <dbReference type="PROSITE" id="PS51198"/>
    </source>
</evidence>
<evidence type="ECO:0000256" key="10">
    <source>
        <dbReference type="PROSITE-ProRule" id="PRU00560"/>
    </source>
</evidence>
<dbReference type="GO" id="GO:0043138">
    <property type="term" value="F:3'-5' DNA helicase activity"/>
    <property type="evidence" value="ECO:0007669"/>
    <property type="project" value="UniProtKB-EC"/>
</dbReference>
<sequence length="696" mass="80483">MAQTTIAISSDFLTAFSKLPRKAQGKVTEFMNKFRNNPRSSGINFEKIHDAMDNKIHSVRIDDTYRGIVARQKETGVYLLLWVDHHDDAYDWARRKKCEINRHTGNVQVYDVEYSTVEEKKPAPETGLFIHVKENDLLELGVPSEQIEMVKRIETPEELYDLASKIPEDAFEGLEWIVNGFPVQEVIDLMSVERKEEKTQDFTEALQKPRSQKSFVIVEGEEELREIMAAPLEKWRVFLHPTQRAVVEREFNGPARVLGGAGTGKTVVAMHRAKWLASQMKEKQKILFTTFTANLADDIKNNLRSICKPSEQKRIEVVHLDGWVTRFLREQDYDYTIVYDDKLAEIWQEAIDTAVIDVDLSPEFFAEEWSKVVNAQEAYTKSQYLKASRVGRGTRLDRKKRMEVWKVFEEYQNLMKENRYRDIETAMHECRKILERTPERMKYQSIIVDEGQDFGMPAYRLLRALAGKEHQNDLFIVGDAHQRIYKNKPVLSRAGINIRGRSSYLKINYRTTEEIRKFAFGMLKGIEFDDLDEGNDDGRTYQSLTHGELPVVKNFKDAREEIDFLTSKLKELTESGVDLRNICIVARTHKLLKDYIGELNNAGFRTYEIKRSKIDDRALEGVRVATMHRVKGLEFQQVFVVAANNRIIPLTAAIDQEDPVAREDARTAEKCLLYVALTRAQEATYITSYGTASEFL</sequence>
<dbReference type="EC" id="5.6.2.4" evidence="8"/>
<dbReference type="PROSITE" id="PS51198">
    <property type="entry name" value="UVRD_HELICASE_ATP_BIND"/>
    <property type="match status" value="1"/>
</dbReference>
<dbReference type="Pfam" id="PF00580">
    <property type="entry name" value="UvrD-helicase"/>
    <property type="match status" value="1"/>
</dbReference>
<keyword evidence="4 10" id="KW-0347">Helicase</keyword>
<dbReference type="EMBL" id="SUMG01000006">
    <property type="protein sequence ID" value="NBG88127.1"/>
    <property type="molecule type" value="Genomic_DNA"/>
</dbReference>
<dbReference type="AlphaFoldDB" id="A0AA43XJZ4"/>
<keyword evidence="13" id="KW-1185">Reference proteome</keyword>
<dbReference type="Proteomes" id="UP000449710">
    <property type="component" value="Unassembled WGS sequence"/>
</dbReference>
<keyword evidence="5 10" id="KW-0067">ATP-binding</keyword>
<dbReference type="InterPro" id="IPR013986">
    <property type="entry name" value="DExx_box_DNA_helicase_dom_sf"/>
</dbReference>
<organism evidence="12 13">
    <name type="scientific">Isachenkonia alkalipeptolytica</name>
    <dbReference type="NCBI Taxonomy" id="2565777"/>
    <lineage>
        <taxon>Bacteria</taxon>
        <taxon>Bacillati</taxon>
        <taxon>Bacillota</taxon>
        <taxon>Clostridia</taxon>
        <taxon>Eubacteriales</taxon>
        <taxon>Clostridiaceae</taxon>
        <taxon>Isachenkonia</taxon>
    </lineage>
</organism>
<dbReference type="GO" id="GO:0000725">
    <property type="term" value="P:recombinational repair"/>
    <property type="evidence" value="ECO:0007669"/>
    <property type="project" value="TreeGrafter"/>
</dbReference>
<evidence type="ECO:0000313" key="12">
    <source>
        <dbReference type="EMBL" id="NBG88127.1"/>
    </source>
</evidence>
<dbReference type="InterPro" id="IPR035093">
    <property type="entry name" value="RelE/ParE_toxin_dom_sf"/>
</dbReference>
<proteinExistence type="inferred from homology"/>
<evidence type="ECO:0000256" key="4">
    <source>
        <dbReference type="ARBA" id="ARBA00022806"/>
    </source>
</evidence>
<evidence type="ECO:0000256" key="2">
    <source>
        <dbReference type="ARBA" id="ARBA00022741"/>
    </source>
</evidence>
<dbReference type="InterPro" id="IPR027417">
    <property type="entry name" value="P-loop_NTPase"/>
</dbReference>
<dbReference type="GO" id="GO:0033202">
    <property type="term" value="C:DNA helicase complex"/>
    <property type="evidence" value="ECO:0007669"/>
    <property type="project" value="TreeGrafter"/>
</dbReference>
<keyword evidence="2 10" id="KW-0547">Nucleotide-binding</keyword>
<dbReference type="InterPro" id="IPR014016">
    <property type="entry name" value="UvrD-like_ATP-bd"/>
</dbReference>
<evidence type="ECO:0000313" key="13">
    <source>
        <dbReference type="Proteomes" id="UP000449710"/>
    </source>
</evidence>
<evidence type="ECO:0000256" key="6">
    <source>
        <dbReference type="ARBA" id="ARBA00023235"/>
    </source>
</evidence>
<evidence type="ECO:0000256" key="5">
    <source>
        <dbReference type="ARBA" id="ARBA00022840"/>
    </source>
</evidence>
<dbReference type="GO" id="GO:0005524">
    <property type="term" value="F:ATP binding"/>
    <property type="evidence" value="ECO:0007669"/>
    <property type="project" value="UniProtKB-UniRule"/>
</dbReference>
<evidence type="ECO:0000256" key="9">
    <source>
        <dbReference type="ARBA" id="ARBA00048988"/>
    </source>
</evidence>
<dbReference type="PANTHER" id="PTHR11070:SF45">
    <property type="entry name" value="DNA 3'-5' HELICASE"/>
    <property type="match status" value="1"/>
</dbReference>
<evidence type="ECO:0000256" key="8">
    <source>
        <dbReference type="ARBA" id="ARBA00034808"/>
    </source>
</evidence>
<dbReference type="Gene3D" id="3.30.2310.20">
    <property type="entry name" value="RelE-like"/>
    <property type="match status" value="1"/>
</dbReference>
<evidence type="ECO:0000256" key="3">
    <source>
        <dbReference type="ARBA" id="ARBA00022801"/>
    </source>
</evidence>
<evidence type="ECO:0000256" key="7">
    <source>
        <dbReference type="ARBA" id="ARBA00034617"/>
    </source>
</evidence>
<dbReference type="GO" id="GO:0016787">
    <property type="term" value="F:hydrolase activity"/>
    <property type="evidence" value="ECO:0007669"/>
    <property type="project" value="UniProtKB-UniRule"/>
</dbReference>
<reference evidence="12 13" key="1">
    <citation type="submission" date="2019-04" db="EMBL/GenBank/DDBJ databases">
        <title>Isachenkonia alkalipeptolytica gen. nov. sp. nov. a new anaerobic, alkiliphilic organothrophic bacterium capable to reduce synthesized ferrihydrite isolated from a soda lake.</title>
        <authorList>
            <person name="Toshchakov S.V."/>
            <person name="Zavarzina D.G."/>
            <person name="Zhilina T.N."/>
            <person name="Kostrikina N.A."/>
            <person name="Kublanov I.V."/>
        </authorList>
    </citation>
    <scope>NUCLEOTIDE SEQUENCE [LARGE SCALE GENOMIC DNA]</scope>
    <source>
        <strain evidence="12 13">Z-1701</strain>
    </source>
</reference>
<dbReference type="SUPFAM" id="SSF143011">
    <property type="entry name" value="RelE-like"/>
    <property type="match status" value="1"/>
</dbReference>
<name>A0AA43XJZ4_9CLOT</name>
<keyword evidence="3 10" id="KW-0378">Hydrolase</keyword>
<dbReference type="GO" id="GO:0003677">
    <property type="term" value="F:DNA binding"/>
    <property type="evidence" value="ECO:0007669"/>
    <property type="project" value="UniProtKB-KW"/>
</dbReference>
<dbReference type="InterPro" id="IPR014017">
    <property type="entry name" value="DNA_helicase_UvrD-like_C"/>
</dbReference>
<comment type="similarity">
    <text evidence="1">Belongs to the helicase family. UvrD subfamily.</text>
</comment>
<dbReference type="PANTHER" id="PTHR11070">
    <property type="entry name" value="UVRD / RECB / PCRA DNA HELICASE FAMILY MEMBER"/>
    <property type="match status" value="1"/>
</dbReference>
<gene>
    <name evidence="12" type="ORF">ISALK_06395</name>
</gene>